<organism evidence="2 3">
    <name type="scientific">Lichenibacterium ramalinae</name>
    <dbReference type="NCBI Taxonomy" id="2316527"/>
    <lineage>
        <taxon>Bacteria</taxon>
        <taxon>Pseudomonadati</taxon>
        <taxon>Pseudomonadota</taxon>
        <taxon>Alphaproteobacteria</taxon>
        <taxon>Hyphomicrobiales</taxon>
        <taxon>Lichenihabitantaceae</taxon>
        <taxon>Lichenibacterium</taxon>
    </lineage>
</organism>
<feature type="chain" id="PRO_5020722490" evidence="1">
    <location>
        <begin position="22"/>
        <end position="357"/>
    </location>
</feature>
<evidence type="ECO:0000313" key="2">
    <source>
        <dbReference type="EMBL" id="RYB04109.1"/>
    </source>
</evidence>
<evidence type="ECO:0000256" key="1">
    <source>
        <dbReference type="SAM" id="SignalP"/>
    </source>
</evidence>
<dbReference type="AlphaFoldDB" id="A0A4Q2RDP7"/>
<dbReference type="InterPro" id="IPR011048">
    <property type="entry name" value="Haem_d1_sf"/>
</dbReference>
<dbReference type="Gene3D" id="2.130.10.10">
    <property type="entry name" value="YVTN repeat-like/Quinoprotein amine dehydrogenase"/>
    <property type="match status" value="1"/>
</dbReference>
<dbReference type="SUPFAM" id="SSF51004">
    <property type="entry name" value="C-terminal (heme d1) domain of cytochrome cd1-nitrite reductase"/>
    <property type="match status" value="1"/>
</dbReference>
<keyword evidence="3" id="KW-1185">Reference proteome</keyword>
<protein>
    <submittedName>
        <fullName evidence="2">YncE family protein</fullName>
    </submittedName>
</protein>
<keyword evidence="1" id="KW-0732">Signal</keyword>
<dbReference type="EMBL" id="QYBC01000011">
    <property type="protein sequence ID" value="RYB04109.1"/>
    <property type="molecule type" value="Genomic_DNA"/>
</dbReference>
<dbReference type="InterPro" id="IPR015943">
    <property type="entry name" value="WD40/YVTN_repeat-like_dom_sf"/>
</dbReference>
<comment type="caution">
    <text evidence="2">The sequence shown here is derived from an EMBL/GenBank/DDBJ whole genome shotgun (WGS) entry which is preliminary data.</text>
</comment>
<reference evidence="2 3" key="2">
    <citation type="submission" date="2019-02" db="EMBL/GenBank/DDBJ databases">
        <title>'Lichenibacterium ramalinii' gen. nov. sp. nov., 'Lichenibacterium minor' gen. nov. sp. nov.</title>
        <authorList>
            <person name="Pankratov T."/>
        </authorList>
    </citation>
    <scope>NUCLEOTIDE SEQUENCE [LARGE SCALE GENOMIC DNA]</scope>
    <source>
        <strain evidence="2 3">RmlP001</strain>
    </source>
</reference>
<dbReference type="Proteomes" id="UP000289411">
    <property type="component" value="Unassembled WGS sequence"/>
</dbReference>
<proteinExistence type="predicted"/>
<evidence type="ECO:0000313" key="3">
    <source>
        <dbReference type="Proteomes" id="UP000289411"/>
    </source>
</evidence>
<accession>A0A4Q2RDP7</accession>
<sequence>MLRHRTTLALACLAVAGPAAAYDGWHLEHAATIPGKASGWDYVSFDAKNHHVFLGHRKEGLQVYDPGTMTVVKTIAGTAEASSNGAVIIPEFDLGLSNDEDGTLIPFTLSTLEARPAVKAGQDLDTSHYDPASRKLVLNMGAGPDGTDLVLLDVPSLKEVGRLKVPSRKVEGADSDGRSGFFLAAQDLDELYRIDVAAGQVTATFDTAPSCGRPTAVAVDAKDDRVIVSCRGHDAIKPSLSVFDGATGRVVYSAEIGGGTDSVIYDAPAHRIFSANGVSANLSVFAQDGPDIYRPVETLGTRAGMRTMAMDAATQTIYAVTAEGTADAGKKILTAVSPFYANTVFPDSFTVLTFGTR</sequence>
<gene>
    <name evidence="2" type="ORF">D3272_13875</name>
</gene>
<reference evidence="2 3" key="1">
    <citation type="submission" date="2018-09" db="EMBL/GenBank/DDBJ databases">
        <authorList>
            <person name="Grouzdev D.S."/>
            <person name="Krutkina M.S."/>
        </authorList>
    </citation>
    <scope>NUCLEOTIDE SEQUENCE [LARGE SCALE GENOMIC DNA]</scope>
    <source>
        <strain evidence="2 3">RmlP001</strain>
    </source>
</reference>
<feature type="signal peptide" evidence="1">
    <location>
        <begin position="1"/>
        <end position="21"/>
    </location>
</feature>
<name>A0A4Q2RDP7_9HYPH</name>
<dbReference type="OrthoDB" id="108285at2"/>
<dbReference type="RefSeq" id="WP_129219805.1">
    <property type="nucleotide sequence ID" value="NZ_QYBC01000011.1"/>
</dbReference>